<evidence type="ECO:0000313" key="3">
    <source>
        <dbReference type="Proteomes" id="UP000320516"/>
    </source>
</evidence>
<organism evidence="2 3">
    <name type="scientific">Nitrospirillum amazonense</name>
    <dbReference type="NCBI Taxonomy" id="28077"/>
    <lineage>
        <taxon>Bacteria</taxon>
        <taxon>Pseudomonadati</taxon>
        <taxon>Pseudomonadota</taxon>
        <taxon>Alphaproteobacteria</taxon>
        <taxon>Rhodospirillales</taxon>
        <taxon>Azospirillaceae</taxon>
        <taxon>Nitrospirillum</taxon>
    </lineage>
</organism>
<dbReference type="EMBL" id="VITV01000017">
    <property type="protein sequence ID" value="TWB65972.1"/>
    <property type="molecule type" value="Genomic_DNA"/>
</dbReference>
<feature type="chain" id="PRO_5021741530" description="Cysteine rich repeat protein" evidence="1">
    <location>
        <begin position="25"/>
        <end position="111"/>
    </location>
</feature>
<dbReference type="AlphaFoldDB" id="A0A560J402"/>
<evidence type="ECO:0000256" key="1">
    <source>
        <dbReference type="SAM" id="SignalP"/>
    </source>
</evidence>
<dbReference type="Proteomes" id="UP000320516">
    <property type="component" value="Unassembled WGS sequence"/>
</dbReference>
<proteinExistence type="predicted"/>
<accession>A0A560J402</accession>
<feature type="signal peptide" evidence="1">
    <location>
        <begin position="1"/>
        <end position="24"/>
    </location>
</feature>
<name>A0A560J402_9PROT</name>
<sequence length="111" mass="11721">MKKNYLAAIATINALCFEPAFAMAADTPQEVTVHPSIDRACREALNVGPNDSVYAACVASLRETLTATKKVHNEHCQTACSEAGLKPGSEAFDRCVANLSGALAQAQLNVN</sequence>
<reference evidence="2 3" key="1">
    <citation type="submission" date="2019-06" db="EMBL/GenBank/DDBJ databases">
        <title>Genomic Encyclopedia of Type Strains, Phase IV (KMG-V): Genome sequencing to study the core and pangenomes of soil and plant-associated prokaryotes.</title>
        <authorList>
            <person name="Whitman W."/>
        </authorList>
    </citation>
    <scope>NUCLEOTIDE SEQUENCE [LARGE SCALE GENOMIC DNA]</scope>
    <source>
        <strain evidence="2 3">BR 12005</strain>
    </source>
</reference>
<protein>
    <recommendedName>
        <fullName evidence="4">Cysteine rich repeat protein</fullName>
    </recommendedName>
</protein>
<gene>
    <name evidence="2" type="ORF">FBZ87_11767</name>
</gene>
<evidence type="ECO:0000313" key="2">
    <source>
        <dbReference type="EMBL" id="TWB65972.1"/>
    </source>
</evidence>
<keyword evidence="1" id="KW-0732">Signal</keyword>
<comment type="caution">
    <text evidence="2">The sequence shown here is derived from an EMBL/GenBank/DDBJ whole genome shotgun (WGS) entry which is preliminary data.</text>
</comment>
<dbReference type="RefSeq" id="WP_145613766.1">
    <property type="nucleotide sequence ID" value="NZ_JARPAF010000001.1"/>
</dbReference>
<evidence type="ECO:0008006" key="4">
    <source>
        <dbReference type="Google" id="ProtNLM"/>
    </source>
</evidence>